<organism evidence="1 2">
    <name type="scientific">Penstemon smallii</name>
    <dbReference type="NCBI Taxonomy" id="265156"/>
    <lineage>
        <taxon>Eukaryota</taxon>
        <taxon>Viridiplantae</taxon>
        <taxon>Streptophyta</taxon>
        <taxon>Embryophyta</taxon>
        <taxon>Tracheophyta</taxon>
        <taxon>Spermatophyta</taxon>
        <taxon>Magnoliopsida</taxon>
        <taxon>eudicotyledons</taxon>
        <taxon>Gunneridae</taxon>
        <taxon>Pentapetalae</taxon>
        <taxon>asterids</taxon>
        <taxon>lamiids</taxon>
        <taxon>Lamiales</taxon>
        <taxon>Plantaginaceae</taxon>
        <taxon>Cheloneae</taxon>
        <taxon>Penstemon</taxon>
    </lineage>
</organism>
<dbReference type="AlphaFoldDB" id="A0ABD3UHZ0"/>
<comment type="caution">
    <text evidence="1">The sequence shown here is derived from an EMBL/GenBank/DDBJ whole genome shotgun (WGS) entry which is preliminary data.</text>
</comment>
<dbReference type="Proteomes" id="UP001634393">
    <property type="component" value="Unassembled WGS sequence"/>
</dbReference>
<gene>
    <name evidence="1" type="ORF">ACJIZ3_010974</name>
</gene>
<evidence type="ECO:0000313" key="1">
    <source>
        <dbReference type="EMBL" id="KAL3849092.1"/>
    </source>
</evidence>
<proteinExistence type="predicted"/>
<name>A0ABD3UHZ0_9LAMI</name>
<evidence type="ECO:0000313" key="2">
    <source>
        <dbReference type="Proteomes" id="UP001634393"/>
    </source>
</evidence>
<protein>
    <submittedName>
        <fullName evidence="1">Uncharacterized protein</fullName>
    </submittedName>
</protein>
<accession>A0ABD3UHZ0</accession>
<sequence length="33" mass="4077">MCQINIFIYKMYVIHIKSISSIYLKFIKFKYIS</sequence>
<keyword evidence="2" id="KW-1185">Reference proteome</keyword>
<dbReference type="EMBL" id="JBJXBP010000001">
    <property type="protein sequence ID" value="KAL3849092.1"/>
    <property type="molecule type" value="Genomic_DNA"/>
</dbReference>
<reference evidence="1 2" key="1">
    <citation type="submission" date="2024-12" db="EMBL/GenBank/DDBJ databases">
        <title>The unique morphological basis and parallel evolutionary history of personate flowers in Penstemon.</title>
        <authorList>
            <person name="Depatie T.H."/>
            <person name="Wessinger C.A."/>
        </authorList>
    </citation>
    <scope>NUCLEOTIDE SEQUENCE [LARGE SCALE GENOMIC DNA]</scope>
    <source>
        <strain evidence="1">WTNN_2</strain>
        <tissue evidence="1">Leaf</tissue>
    </source>
</reference>